<evidence type="ECO:0000313" key="3">
    <source>
        <dbReference type="Proteomes" id="UP000762676"/>
    </source>
</evidence>
<accession>A0AAV4JDK7</accession>
<dbReference type="EMBL" id="BMAT01006849">
    <property type="protein sequence ID" value="GFS20913.1"/>
    <property type="molecule type" value="Genomic_DNA"/>
</dbReference>
<name>A0AAV4JDK7_9GAST</name>
<proteinExistence type="predicted"/>
<evidence type="ECO:0000313" key="2">
    <source>
        <dbReference type="EMBL" id="GFS20913.1"/>
    </source>
</evidence>
<feature type="region of interest" description="Disordered" evidence="1">
    <location>
        <begin position="17"/>
        <end position="78"/>
    </location>
</feature>
<keyword evidence="3" id="KW-1185">Reference proteome</keyword>
<feature type="compositionally biased region" description="Polar residues" evidence="1">
    <location>
        <begin position="44"/>
        <end position="58"/>
    </location>
</feature>
<dbReference type="Proteomes" id="UP000762676">
    <property type="component" value="Unassembled WGS sequence"/>
</dbReference>
<feature type="compositionally biased region" description="Pro residues" evidence="1">
    <location>
        <begin position="60"/>
        <end position="72"/>
    </location>
</feature>
<protein>
    <submittedName>
        <fullName evidence="2">Uncharacterized protein</fullName>
    </submittedName>
</protein>
<reference evidence="2 3" key="1">
    <citation type="journal article" date="2021" name="Elife">
        <title>Chloroplast acquisition without the gene transfer in kleptoplastic sea slugs, Plakobranchus ocellatus.</title>
        <authorList>
            <person name="Maeda T."/>
            <person name="Takahashi S."/>
            <person name="Yoshida T."/>
            <person name="Shimamura S."/>
            <person name="Takaki Y."/>
            <person name="Nagai Y."/>
            <person name="Toyoda A."/>
            <person name="Suzuki Y."/>
            <person name="Arimoto A."/>
            <person name="Ishii H."/>
            <person name="Satoh N."/>
            <person name="Nishiyama T."/>
            <person name="Hasebe M."/>
            <person name="Maruyama T."/>
            <person name="Minagawa J."/>
            <person name="Obokata J."/>
            <person name="Shigenobu S."/>
        </authorList>
    </citation>
    <scope>NUCLEOTIDE SEQUENCE [LARGE SCALE GENOMIC DNA]</scope>
</reference>
<comment type="caution">
    <text evidence="2">The sequence shown here is derived from an EMBL/GenBank/DDBJ whole genome shotgun (WGS) entry which is preliminary data.</text>
</comment>
<evidence type="ECO:0000256" key="1">
    <source>
        <dbReference type="SAM" id="MobiDB-lite"/>
    </source>
</evidence>
<gene>
    <name evidence="2" type="ORF">ElyMa_003325000</name>
</gene>
<sequence>MKVKKVQKIANATITAARFFGNGQPQVTEPDDGQPPQQPNNGQTQRPDIHQQTLQLSNGHPPPQPANDPPKPQLELRPLPKAFMYVPQTFRNECIAKNVNASHRKRQLFHNHMHRNNCEISLLCHLILQMRLIHWLYGRSSNKNWQKTTRISIRT</sequence>
<dbReference type="AlphaFoldDB" id="A0AAV4JDK7"/>
<organism evidence="2 3">
    <name type="scientific">Elysia marginata</name>
    <dbReference type="NCBI Taxonomy" id="1093978"/>
    <lineage>
        <taxon>Eukaryota</taxon>
        <taxon>Metazoa</taxon>
        <taxon>Spiralia</taxon>
        <taxon>Lophotrochozoa</taxon>
        <taxon>Mollusca</taxon>
        <taxon>Gastropoda</taxon>
        <taxon>Heterobranchia</taxon>
        <taxon>Euthyneura</taxon>
        <taxon>Panpulmonata</taxon>
        <taxon>Sacoglossa</taxon>
        <taxon>Placobranchoidea</taxon>
        <taxon>Plakobranchidae</taxon>
        <taxon>Elysia</taxon>
    </lineage>
</organism>